<dbReference type="HOGENOM" id="CLU_013386_1_0_7"/>
<keyword evidence="5 7" id="KW-1133">Transmembrane helix</keyword>
<keyword evidence="2 7" id="KW-1003">Cell membrane</keyword>
<dbReference type="GO" id="GO:0005886">
    <property type="term" value="C:plasma membrane"/>
    <property type="evidence" value="ECO:0007669"/>
    <property type="project" value="UniProtKB-SubCell"/>
</dbReference>
<comment type="pathway">
    <text evidence="7">Protein modification; lipoprotein biosynthesis (diacylglyceryl transfer).</text>
</comment>
<evidence type="ECO:0000256" key="6">
    <source>
        <dbReference type="ARBA" id="ARBA00023136"/>
    </source>
</evidence>
<dbReference type="PANTHER" id="PTHR30589:SF0">
    <property type="entry name" value="PHOSPHATIDYLGLYCEROL--PROLIPOPROTEIN DIACYLGLYCERYL TRANSFERASE"/>
    <property type="match status" value="1"/>
</dbReference>
<keyword evidence="7" id="KW-0997">Cell inner membrane</keyword>
<dbReference type="eggNOG" id="COG0682">
    <property type="taxonomic scope" value="Bacteria"/>
</dbReference>
<dbReference type="HAMAP" id="MF_01147">
    <property type="entry name" value="Lgt"/>
    <property type="match status" value="1"/>
</dbReference>
<dbReference type="PANTHER" id="PTHR30589">
    <property type="entry name" value="PROLIPOPROTEIN DIACYLGLYCERYL TRANSFERASE"/>
    <property type="match status" value="1"/>
</dbReference>
<dbReference type="UniPathway" id="UPA00664"/>
<dbReference type="STRING" id="1163745.HCD_06480"/>
<reference evidence="8 9" key="1">
    <citation type="journal article" date="2013" name="PLoS ONE">
        <title>Sequence Divergence and Conservation in Genomes ofHelicobacter cetorum Strains from a Dolphin and a Whale.</title>
        <authorList>
            <person name="Kersulyte D."/>
            <person name="Rossi M."/>
            <person name="Berg D.E."/>
        </authorList>
    </citation>
    <scope>NUCLEOTIDE SEQUENCE [LARGE SCALE GENOMIC DNA]</scope>
    <source>
        <strain evidence="8 9">MIT 99-5656</strain>
    </source>
</reference>
<dbReference type="OrthoDB" id="871140at2"/>
<dbReference type="GO" id="GO:0042158">
    <property type="term" value="P:lipoprotein biosynthetic process"/>
    <property type="evidence" value="ECO:0007669"/>
    <property type="project" value="UniProtKB-UniRule"/>
</dbReference>
<dbReference type="GO" id="GO:0008961">
    <property type="term" value="F:phosphatidylglycerol-prolipoprotein diacylglyceryl transferase activity"/>
    <property type="evidence" value="ECO:0007669"/>
    <property type="project" value="UniProtKB-UniRule"/>
</dbReference>
<organism evidence="8 9">
    <name type="scientific">Helicobacter cetorum (strain ATCC BAA-540 / CCUG 52418 / MIT 99-5656)</name>
    <dbReference type="NCBI Taxonomy" id="1163745"/>
    <lineage>
        <taxon>Bacteria</taxon>
        <taxon>Pseudomonadati</taxon>
        <taxon>Campylobacterota</taxon>
        <taxon>Epsilonproteobacteria</taxon>
        <taxon>Campylobacterales</taxon>
        <taxon>Helicobacteraceae</taxon>
        <taxon>Helicobacter</taxon>
    </lineage>
</organism>
<dbReference type="PROSITE" id="PS01311">
    <property type="entry name" value="LGT"/>
    <property type="match status" value="1"/>
</dbReference>
<dbReference type="InterPro" id="IPR001640">
    <property type="entry name" value="Lgt"/>
</dbReference>
<dbReference type="NCBIfam" id="TIGR00544">
    <property type="entry name" value="lgt"/>
    <property type="match status" value="1"/>
</dbReference>
<keyword evidence="8" id="KW-0449">Lipoprotein</keyword>
<keyword evidence="8" id="KW-0328">Glycosyltransferase</keyword>
<evidence type="ECO:0000256" key="2">
    <source>
        <dbReference type="ARBA" id="ARBA00022475"/>
    </source>
</evidence>
<dbReference type="AlphaFoldDB" id="I0ETM9"/>
<feature type="transmembrane region" description="Helical" evidence="7">
    <location>
        <begin position="217"/>
        <end position="235"/>
    </location>
</feature>
<gene>
    <name evidence="7" type="primary">lgt</name>
    <name evidence="8" type="ordered locus">HCD_06480</name>
</gene>
<comment type="subcellular location">
    <subcellularLocation>
        <location evidence="7">Cell inner membrane</location>
        <topology evidence="7">Multi-pass membrane protein</topology>
    </subcellularLocation>
</comment>
<keyword evidence="4 7" id="KW-0812">Transmembrane</keyword>
<evidence type="ECO:0000256" key="3">
    <source>
        <dbReference type="ARBA" id="ARBA00022679"/>
    </source>
</evidence>
<feature type="transmembrane region" description="Helical" evidence="7">
    <location>
        <begin position="23"/>
        <end position="42"/>
    </location>
</feature>
<comment type="similarity">
    <text evidence="1 7">Belongs to the Lgt family.</text>
</comment>
<comment type="function">
    <text evidence="7">Catalyzes the transfer of the diacylglyceryl group from phosphatidylglycerol to the sulfhydryl group of the N-terminal cysteine of a prolipoprotein, the first step in the formation of mature lipoproteins.</text>
</comment>
<dbReference type="EMBL" id="CP003481">
    <property type="protein sequence ID" value="AFI06298.1"/>
    <property type="molecule type" value="Genomic_DNA"/>
</dbReference>
<comment type="catalytic activity">
    <reaction evidence="7">
        <text>L-cysteinyl-[prolipoprotein] + a 1,2-diacyl-sn-glycero-3-phospho-(1'-sn-glycerol) = an S-1,2-diacyl-sn-glyceryl-L-cysteinyl-[prolipoprotein] + sn-glycerol 1-phosphate + H(+)</text>
        <dbReference type="Rhea" id="RHEA:56712"/>
        <dbReference type="Rhea" id="RHEA-COMP:14679"/>
        <dbReference type="Rhea" id="RHEA-COMP:14680"/>
        <dbReference type="ChEBI" id="CHEBI:15378"/>
        <dbReference type="ChEBI" id="CHEBI:29950"/>
        <dbReference type="ChEBI" id="CHEBI:57685"/>
        <dbReference type="ChEBI" id="CHEBI:64716"/>
        <dbReference type="ChEBI" id="CHEBI:140658"/>
        <dbReference type="EC" id="2.5.1.145"/>
    </reaction>
</comment>
<feature type="transmembrane region" description="Helical" evidence="7">
    <location>
        <begin position="136"/>
        <end position="154"/>
    </location>
</feature>
<evidence type="ECO:0000256" key="1">
    <source>
        <dbReference type="ARBA" id="ARBA00007150"/>
    </source>
</evidence>
<dbReference type="Proteomes" id="UP000005013">
    <property type="component" value="Chromosome"/>
</dbReference>
<dbReference type="PATRIC" id="fig|1163745.3.peg.1369"/>
<evidence type="ECO:0000313" key="8">
    <source>
        <dbReference type="EMBL" id="AFI06298.1"/>
    </source>
</evidence>
<dbReference type="KEGG" id="hcm:HCD_06480"/>
<sequence length="282" mass="32514">MNVWNTIYERFDPIAFSIGGIEVHWYGLAYACAIIIAFYMALRMIKNDPKRFPIERKDFESYFLWAELGIVLGARIGYILIYDPNSSYYLIHFWQIFNPFDSEGNFVGIRGMSYHGGLVGFLVASYLYSRKDLKKLLIYLDLIAISLPLGYVFGRIGNFLNQELFGRIVPENSHLGQMIGIVINNELRYPSQLIEAFLEGIVVFFMVMLAKKYTKTHGLLIVVYGLGYSLMRFVAEFYREPDSQMGVYIFNLSMGQILSLFMVIVSLGILLYAKKYSKIKDN</sequence>
<feature type="transmembrane region" description="Helical" evidence="7">
    <location>
        <begin position="112"/>
        <end position="129"/>
    </location>
</feature>
<feature type="binding site" evidence="7">
    <location>
        <position position="155"/>
    </location>
    <ligand>
        <name>a 1,2-diacyl-sn-glycero-3-phospho-(1'-sn-glycerol)</name>
        <dbReference type="ChEBI" id="CHEBI:64716"/>
    </ligand>
</feature>
<protein>
    <recommendedName>
        <fullName evidence="7">Phosphatidylglycerol--prolipoprotein diacylglyceryl transferase</fullName>
        <ecNumber evidence="7">2.5.1.145</ecNumber>
    </recommendedName>
</protein>
<keyword evidence="9" id="KW-1185">Reference proteome</keyword>
<dbReference type="RefSeq" id="WP_014659783.1">
    <property type="nucleotide sequence ID" value="NC_017735.1"/>
</dbReference>
<keyword evidence="3 7" id="KW-0808">Transferase</keyword>
<evidence type="ECO:0000256" key="5">
    <source>
        <dbReference type="ARBA" id="ARBA00022989"/>
    </source>
</evidence>
<proteinExistence type="inferred from homology"/>
<feature type="transmembrane region" description="Helical" evidence="7">
    <location>
        <begin position="62"/>
        <end position="81"/>
    </location>
</feature>
<evidence type="ECO:0000256" key="4">
    <source>
        <dbReference type="ARBA" id="ARBA00022692"/>
    </source>
</evidence>
<dbReference type="Pfam" id="PF01790">
    <property type="entry name" value="LGT"/>
    <property type="match status" value="1"/>
</dbReference>
<feature type="transmembrane region" description="Helical" evidence="7">
    <location>
        <begin position="247"/>
        <end position="273"/>
    </location>
</feature>
<name>I0ETM9_HELCM</name>
<accession>I0ETM9</accession>
<evidence type="ECO:0000313" key="9">
    <source>
        <dbReference type="Proteomes" id="UP000005013"/>
    </source>
</evidence>
<keyword evidence="6 7" id="KW-0472">Membrane</keyword>
<dbReference type="EC" id="2.5.1.145" evidence="7"/>
<feature type="transmembrane region" description="Helical" evidence="7">
    <location>
        <begin position="193"/>
        <end position="210"/>
    </location>
</feature>
<evidence type="ECO:0000256" key="7">
    <source>
        <dbReference type="HAMAP-Rule" id="MF_01147"/>
    </source>
</evidence>